<evidence type="ECO:0000313" key="2">
    <source>
        <dbReference type="Proteomes" id="UP000235598"/>
    </source>
</evidence>
<proteinExistence type="predicted"/>
<dbReference type="OrthoDB" id="823440at2"/>
<dbReference type="SUPFAM" id="SSF53335">
    <property type="entry name" value="S-adenosyl-L-methionine-dependent methyltransferases"/>
    <property type="match status" value="1"/>
</dbReference>
<dbReference type="Gene3D" id="3.40.50.150">
    <property type="entry name" value="Vaccinia Virus protein VP39"/>
    <property type="match status" value="1"/>
</dbReference>
<comment type="caution">
    <text evidence="1">The sequence shown here is derived from an EMBL/GenBank/DDBJ whole genome shotgun (WGS) entry which is preliminary data.</text>
</comment>
<dbReference type="EMBL" id="PNHK01000003">
    <property type="protein sequence ID" value="PMD04963.1"/>
    <property type="molecule type" value="Genomic_DNA"/>
</dbReference>
<dbReference type="RefSeq" id="WP_102238905.1">
    <property type="nucleotide sequence ID" value="NZ_PNHK01000003.1"/>
</dbReference>
<dbReference type="Proteomes" id="UP000235598">
    <property type="component" value="Unassembled WGS sequence"/>
</dbReference>
<evidence type="ECO:0000313" key="1">
    <source>
        <dbReference type="EMBL" id="PMD04963.1"/>
    </source>
</evidence>
<dbReference type="AlphaFoldDB" id="A0A2N6VLR8"/>
<sequence>MNVESPHMLSDGELRRKLWSIEKQSILNRSIIPNEVNSLIFLNRILSPSRLMPQAGGWAASYTLIATVVDYLLSKNQPLIYDFGGGVSTLWLSLYCAKFDGKIVSIDESDHYTSLTRSHLDRLGTADTVNLIHAPVTSQEDYKWYTTETIPLGADIDAVIVDGPTGSSDTCVRYKALPFLANNLADGALVILDDTHRSDEALIADQWQEEFSLSKYCEQPRNATAFTFHR</sequence>
<gene>
    <name evidence="1" type="ORF">CJ199_07645</name>
</gene>
<evidence type="ECO:0008006" key="3">
    <source>
        <dbReference type="Google" id="ProtNLM"/>
    </source>
</evidence>
<accession>A0A2N6VLR8</accession>
<protein>
    <recommendedName>
        <fullName evidence="3">Class I SAM-dependent methyltransferase</fullName>
    </recommendedName>
</protein>
<name>A0A2N6VLR8_9MICO</name>
<organism evidence="1 2">
    <name type="scientific">Brevibacterium paucivorans</name>
    <dbReference type="NCBI Taxonomy" id="170994"/>
    <lineage>
        <taxon>Bacteria</taxon>
        <taxon>Bacillati</taxon>
        <taxon>Actinomycetota</taxon>
        <taxon>Actinomycetes</taxon>
        <taxon>Micrococcales</taxon>
        <taxon>Brevibacteriaceae</taxon>
        <taxon>Brevibacterium</taxon>
    </lineage>
</organism>
<dbReference type="InterPro" id="IPR029063">
    <property type="entry name" value="SAM-dependent_MTases_sf"/>
</dbReference>
<reference evidence="1 2" key="1">
    <citation type="submission" date="2017-09" db="EMBL/GenBank/DDBJ databases">
        <title>Bacterial strain isolated from the female urinary microbiota.</title>
        <authorList>
            <person name="Thomas-White K."/>
            <person name="Kumar N."/>
            <person name="Forster S."/>
            <person name="Putonti C."/>
            <person name="Lawley T."/>
            <person name="Wolfe A.J."/>
        </authorList>
    </citation>
    <scope>NUCLEOTIDE SEQUENCE [LARGE SCALE GENOMIC DNA]</scope>
    <source>
        <strain evidence="1 2">UMB1301</strain>
    </source>
</reference>